<feature type="transmembrane region" description="Helical" evidence="1">
    <location>
        <begin position="272"/>
        <end position="292"/>
    </location>
</feature>
<evidence type="ECO:0000313" key="3">
    <source>
        <dbReference type="Proteomes" id="UP001174210"/>
    </source>
</evidence>
<name>A0ABT8IZ33_9MICO</name>
<proteinExistence type="predicted"/>
<keyword evidence="1" id="KW-0472">Membrane</keyword>
<evidence type="ECO:0000313" key="2">
    <source>
        <dbReference type="EMBL" id="MDN4598092.1"/>
    </source>
</evidence>
<sequence length="564" mass="58825">MVLPNLRRSLARIYGPSAVTWWSWLITLPFALTVMSGQQYVTGGPAAVFAVAGLQHAILGVVLLVGVAVLRVVRGRGRAVAVLLIYVVVGAVRPLLFLEAGGLLGIPVEPGDLVGRIAINIVSLVVVLALIAVGVDLVREHRGVYRRLRAAQRASERDAARAGERLQALRSTAVDGVVAALEEAAHEAAAHPMQAPEAARLLRAVAQDVVRPASHRVFADGAPEPAQEPEPLGPREWSASVIGGMRAAPPIATALTFSLLVVPYGITLSGLGSLLAVAAGLLVLIAANAAAARLPLPRRAAARLTALMLVYVAAGILLSVVDTLVLRLLGIEPESVWFQAGMYPVIALGVAFVASLTVRLRRDQAELEHAVQVSVSTAARIRADYERERGALARLLHAGVQSELIAGALALTAAPSADPAKTAERIAEVVDRARTALRGAAGEPEPAEQVQALLDSWSSAIGLDVRVGKGAWDRLADPLRATAVADTISEGLANAVRHGNGAPVLLELRPGEPEGVRVVIVSGGSLGGRAIGDRSGIGLRQLSERGTVALRERSGRVELAVAIP</sequence>
<comment type="caution">
    <text evidence="2">The sequence shown here is derived from an EMBL/GenBank/DDBJ whole genome shotgun (WGS) entry which is preliminary data.</text>
</comment>
<keyword evidence="1" id="KW-0812">Transmembrane</keyword>
<organism evidence="2 3">
    <name type="scientific">Leifsonia virtsii</name>
    <dbReference type="NCBI Taxonomy" id="3035915"/>
    <lineage>
        <taxon>Bacteria</taxon>
        <taxon>Bacillati</taxon>
        <taxon>Actinomycetota</taxon>
        <taxon>Actinomycetes</taxon>
        <taxon>Micrococcales</taxon>
        <taxon>Microbacteriaceae</taxon>
        <taxon>Leifsonia</taxon>
    </lineage>
</organism>
<reference evidence="2" key="1">
    <citation type="submission" date="2023-03" db="EMBL/GenBank/DDBJ databases">
        <title>MT1 and MT2 Draft Genomes of Novel Species.</title>
        <authorList>
            <person name="Venkateswaran K."/>
        </authorList>
    </citation>
    <scope>NUCLEOTIDE SEQUENCE</scope>
    <source>
        <strain evidence="2">F6_8S_P_1A</strain>
    </source>
</reference>
<feature type="transmembrane region" description="Helical" evidence="1">
    <location>
        <begin position="117"/>
        <end position="138"/>
    </location>
</feature>
<feature type="transmembrane region" description="Helical" evidence="1">
    <location>
        <begin position="304"/>
        <end position="330"/>
    </location>
</feature>
<gene>
    <name evidence="2" type="ORF">P5G59_13140</name>
</gene>
<keyword evidence="1" id="KW-1133">Transmembrane helix</keyword>
<accession>A0ABT8IZ33</accession>
<dbReference type="Proteomes" id="UP001174210">
    <property type="component" value="Unassembled WGS sequence"/>
</dbReference>
<protein>
    <recommendedName>
        <fullName evidence="4">Signal transduction histidine kinase</fullName>
    </recommendedName>
</protein>
<feature type="transmembrane region" description="Helical" evidence="1">
    <location>
        <begin position="47"/>
        <end position="72"/>
    </location>
</feature>
<feature type="transmembrane region" description="Helical" evidence="1">
    <location>
        <begin position="21"/>
        <end position="41"/>
    </location>
</feature>
<feature type="transmembrane region" description="Helical" evidence="1">
    <location>
        <begin position="247"/>
        <end position="266"/>
    </location>
</feature>
<keyword evidence="3" id="KW-1185">Reference proteome</keyword>
<dbReference type="RefSeq" id="WP_301219440.1">
    <property type="nucleotide sequence ID" value="NZ_JAROCB010000003.1"/>
</dbReference>
<evidence type="ECO:0000256" key="1">
    <source>
        <dbReference type="SAM" id="Phobius"/>
    </source>
</evidence>
<feature type="transmembrane region" description="Helical" evidence="1">
    <location>
        <begin position="79"/>
        <end position="97"/>
    </location>
</feature>
<dbReference type="Gene3D" id="6.10.250.2870">
    <property type="match status" value="1"/>
</dbReference>
<feature type="transmembrane region" description="Helical" evidence="1">
    <location>
        <begin position="336"/>
        <end position="358"/>
    </location>
</feature>
<dbReference type="EMBL" id="JAROCB010000003">
    <property type="protein sequence ID" value="MDN4598092.1"/>
    <property type="molecule type" value="Genomic_DNA"/>
</dbReference>
<evidence type="ECO:0008006" key="4">
    <source>
        <dbReference type="Google" id="ProtNLM"/>
    </source>
</evidence>